<sequence length="274" mass="31055">MANFRTNFEVLSRSQTTETTPTSLQTSRSHLTHGGCKVQHAPYSVDQQQGINHEKPANLYITEQNDAAERYNLTTLDEVKALLKSSGVAQKFWSEALLCFTYTWNRVCHKDGNKTPFEKYSGKKPSVSYLKPFGCLAYVGVSKQIRKKLDKRVKLGIMMGYALHTKGYRIWLRDENKLIETINVRFDEITKGIDASQNSNRYLKFNFTIFTISDYSVDEDDLDTVIDSLPGRLIPEISSESPSSSREKPSASTVSSLIPWVLWNLRTASLALSH</sequence>
<dbReference type="Pfam" id="PF25597">
    <property type="entry name" value="SH3_retrovirus"/>
    <property type="match status" value="1"/>
</dbReference>
<feature type="region of interest" description="Disordered" evidence="1">
    <location>
        <begin position="1"/>
        <end position="30"/>
    </location>
</feature>
<dbReference type="InterPro" id="IPR039537">
    <property type="entry name" value="Retrotran_Ty1/copia-like"/>
</dbReference>
<evidence type="ECO:0000259" key="2">
    <source>
        <dbReference type="Pfam" id="PF25597"/>
    </source>
</evidence>
<dbReference type="PANTHER" id="PTHR42648:SF28">
    <property type="entry name" value="TRANSPOSON-ENCODED PROTEIN WITH RIBONUCLEASE H-LIKE AND RETROVIRUS ZINC FINGER-LIKE DOMAINS"/>
    <property type="match status" value="1"/>
</dbReference>
<dbReference type="InterPro" id="IPR012337">
    <property type="entry name" value="RNaseH-like_sf"/>
</dbReference>
<protein>
    <recommendedName>
        <fullName evidence="2">Retroviral polymerase SH3-like domain-containing protein</fullName>
    </recommendedName>
</protein>
<evidence type="ECO:0000313" key="4">
    <source>
        <dbReference type="Proteomes" id="UP000499080"/>
    </source>
</evidence>
<dbReference type="Proteomes" id="UP000499080">
    <property type="component" value="Unassembled WGS sequence"/>
</dbReference>
<dbReference type="Gene3D" id="3.30.420.10">
    <property type="entry name" value="Ribonuclease H-like superfamily/Ribonuclease H"/>
    <property type="match status" value="1"/>
</dbReference>
<dbReference type="PANTHER" id="PTHR42648">
    <property type="entry name" value="TRANSPOSASE, PUTATIVE-RELATED"/>
    <property type="match status" value="1"/>
</dbReference>
<reference evidence="3 4" key="1">
    <citation type="journal article" date="2019" name="Sci. Rep.">
        <title>Orb-weaving spider Araneus ventricosus genome elucidates the spidroin gene catalogue.</title>
        <authorList>
            <person name="Kono N."/>
            <person name="Nakamura H."/>
            <person name="Ohtoshi R."/>
            <person name="Moran D.A.P."/>
            <person name="Shinohara A."/>
            <person name="Yoshida Y."/>
            <person name="Fujiwara M."/>
            <person name="Mori M."/>
            <person name="Tomita M."/>
            <person name="Arakawa K."/>
        </authorList>
    </citation>
    <scope>NUCLEOTIDE SEQUENCE [LARGE SCALE GENOMIC DNA]</scope>
</reference>
<gene>
    <name evidence="3" type="ORF">AVEN_252157_1</name>
</gene>
<evidence type="ECO:0000256" key="1">
    <source>
        <dbReference type="SAM" id="MobiDB-lite"/>
    </source>
</evidence>
<organism evidence="3 4">
    <name type="scientific">Araneus ventricosus</name>
    <name type="common">Orbweaver spider</name>
    <name type="synonym">Epeira ventricosa</name>
    <dbReference type="NCBI Taxonomy" id="182803"/>
    <lineage>
        <taxon>Eukaryota</taxon>
        <taxon>Metazoa</taxon>
        <taxon>Ecdysozoa</taxon>
        <taxon>Arthropoda</taxon>
        <taxon>Chelicerata</taxon>
        <taxon>Arachnida</taxon>
        <taxon>Araneae</taxon>
        <taxon>Araneomorphae</taxon>
        <taxon>Entelegynae</taxon>
        <taxon>Araneoidea</taxon>
        <taxon>Araneidae</taxon>
        <taxon>Araneus</taxon>
    </lineage>
</organism>
<dbReference type="SUPFAM" id="SSF53098">
    <property type="entry name" value="Ribonuclease H-like"/>
    <property type="match status" value="1"/>
</dbReference>
<name>A0A4Y2FQT3_ARAVE</name>
<proteinExistence type="predicted"/>
<feature type="domain" description="Retroviral polymerase SH3-like" evidence="2">
    <location>
        <begin position="135"/>
        <end position="191"/>
    </location>
</feature>
<keyword evidence="4" id="KW-1185">Reference proteome</keyword>
<feature type="compositionally biased region" description="Low complexity" evidence="1">
    <location>
        <begin position="11"/>
        <end position="28"/>
    </location>
</feature>
<accession>A0A4Y2FQT3</accession>
<dbReference type="EMBL" id="BGPR01001033">
    <property type="protein sequence ID" value="GBM43553.1"/>
    <property type="molecule type" value="Genomic_DNA"/>
</dbReference>
<dbReference type="AlphaFoldDB" id="A0A4Y2FQT3"/>
<dbReference type="OrthoDB" id="8039805at2759"/>
<evidence type="ECO:0000313" key="3">
    <source>
        <dbReference type="EMBL" id="GBM43553.1"/>
    </source>
</evidence>
<dbReference type="GO" id="GO:0003676">
    <property type="term" value="F:nucleic acid binding"/>
    <property type="evidence" value="ECO:0007669"/>
    <property type="project" value="InterPro"/>
</dbReference>
<comment type="caution">
    <text evidence="3">The sequence shown here is derived from an EMBL/GenBank/DDBJ whole genome shotgun (WGS) entry which is preliminary data.</text>
</comment>
<dbReference type="InterPro" id="IPR057670">
    <property type="entry name" value="SH3_retrovirus"/>
</dbReference>
<dbReference type="InterPro" id="IPR036397">
    <property type="entry name" value="RNaseH_sf"/>
</dbReference>